<evidence type="ECO:0000313" key="2">
    <source>
        <dbReference type="WBParaSite" id="PS1159_v2.g20606.t1"/>
    </source>
</evidence>
<name>A0AC35FV03_9BILA</name>
<organism evidence="1 2">
    <name type="scientific">Panagrolaimus sp. PS1159</name>
    <dbReference type="NCBI Taxonomy" id="55785"/>
    <lineage>
        <taxon>Eukaryota</taxon>
        <taxon>Metazoa</taxon>
        <taxon>Ecdysozoa</taxon>
        <taxon>Nematoda</taxon>
        <taxon>Chromadorea</taxon>
        <taxon>Rhabditida</taxon>
        <taxon>Tylenchina</taxon>
        <taxon>Panagrolaimomorpha</taxon>
        <taxon>Panagrolaimoidea</taxon>
        <taxon>Panagrolaimidae</taxon>
        <taxon>Panagrolaimus</taxon>
    </lineage>
</organism>
<dbReference type="Proteomes" id="UP000887580">
    <property type="component" value="Unplaced"/>
</dbReference>
<accession>A0AC35FV03</accession>
<protein>
    <submittedName>
        <fullName evidence="2">Uncharacterized protein</fullName>
    </submittedName>
</protein>
<reference evidence="2" key="1">
    <citation type="submission" date="2022-11" db="UniProtKB">
        <authorList>
            <consortium name="WormBaseParasite"/>
        </authorList>
    </citation>
    <scope>IDENTIFICATION</scope>
</reference>
<proteinExistence type="predicted"/>
<sequence length="396" mass="40534">MHCQKLNLCGYQNLICNYDREQPSCGGKNNFVSHVNQITPTGPVSHVCCELQHNSALHVPNHDGNDCFVYELPDGSSKDSTKGRTHGSSKDSTKGRTRKQHSIADDEQLTVLQNAAQIPEQIDGITGYRMKLFMLRNKSPPSLIVKAIERLPDGYRVTICRPRCGNFVKEGEIGRNEKTVKAPIINIGGDIMHGKVQSPAEWAAASWSAWSSSSWTSWSSSKLIGETSAEAKARGQIRGDRNKIEEAPNGGEDKRWGSGWNSGKSEGSGWPTGSITNNVNVHANGGSGGLGGVGGEGQGGAVNGVHGGNAGAVAVANGSGAGVGVVAIDGGGDGGFGKAGAGKKGNAGGNGNAGGEGGANSGLGGGNNGNGSEGPDGGDTGKSKAGGKTPNEIHTN</sequence>
<evidence type="ECO:0000313" key="1">
    <source>
        <dbReference type="Proteomes" id="UP000887580"/>
    </source>
</evidence>
<dbReference type="WBParaSite" id="PS1159_v2.g20606.t1">
    <property type="protein sequence ID" value="PS1159_v2.g20606.t1"/>
    <property type="gene ID" value="PS1159_v2.g20606"/>
</dbReference>